<dbReference type="EMBL" id="JARTCD010000135">
    <property type="protein sequence ID" value="KAJ8651855.1"/>
    <property type="molecule type" value="Genomic_DNA"/>
</dbReference>
<dbReference type="AlphaFoldDB" id="A0AAD7USV5"/>
<name>A0AAD7USV5_9FUNG</name>
<keyword evidence="3" id="KW-1185">Reference proteome</keyword>
<sequence length="596" mass="67374">MDKLPPELVLHIVQFLTSLNDKCQLSICCRRFHTLLCSHSWCWSPLDFSPYSNRLNNATLLSILKHCSIPCIQPADVVRPVPCSNPTKWVRELDISGCWSLTPGAIHLLACSLPYLETLGLNKYTSKSGSGDGQWKSFEHREHLYHIQPSHNLSSLAMDLAKEASMGLGLSETTIQQVVKQCTEIQTLSLQYQQLGRTACNAIIRLTHLRHLDISSCATDQPVLQILLRNIGHRLLSLKMLNLDLTDLTLISIKQHARYLKCLHLSCADPSRLISIAHVVGSLLHLEDFRMTRLRTGNIDTIIQRLNPSTIKRLDLSPKMDLHPLHSSRSFSRQLEGRGRVVANGNSRGRLIKSRPPIITSHQQQQQPTMATRFTRTEHELDMTDQSFALLAQRFFALVELRICYPRLHDPESMTAFLTAVAPRLQVLELRLEMQKNNNYNYSNGRSTAAAAAAAASEANLTPLDMLQGLQHVQMPQLHELGLYHTWMSPATAYALGHNLRQLTHMTIYNCGRLVDSEPDLVRFWLLSHPRLQELRLGRLGHIRCDILQDIAVAEQHGEENKPTTLGMKNTNSVDGEMMFKKRLSPGEQIFVYSSS</sequence>
<dbReference type="Pfam" id="PF12937">
    <property type="entry name" value="F-box-like"/>
    <property type="match status" value="1"/>
</dbReference>
<dbReference type="Proteomes" id="UP001234581">
    <property type="component" value="Unassembled WGS sequence"/>
</dbReference>
<feature type="domain" description="F-box" evidence="1">
    <location>
        <begin position="1"/>
        <end position="46"/>
    </location>
</feature>
<organism evidence="2 3">
    <name type="scientific">Lichtheimia ornata</name>
    <dbReference type="NCBI Taxonomy" id="688661"/>
    <lineage>
        <taxon>Eukaryota</taxon>
        <taxon>Fungi</taxon>
        <taxon>Fungi incertae sedis</taxon>
        <taxon>Mucoromycota</taxon>
        <taxon>Mucoromycotina</taxon>
        <taxon>Mucoromycetes</taxon>
        <taxon>Mucorales</taxon>
        <taxon>Lichtheimiaceae</taxon>
        <taxon>Lichtheimia</taxon>
    </lineage>
</organism>
<dbReference type="GO" id="GO:0019005">
    <property type="term" value="C:SCF ubiquitin ligase complex"/>
    <property type="evidence" value="ECO:0007669"/>
    <property type="project" value="TreeGrafter"/>
</dbReference>
<dbReference type="Gene3D" id="3.80.10.10">
    <property type="entry name" value="Ribonuclease Inhibitor"/>
    <property type="match status" value="3"/>
</dbReference>
<dbReference type="InterPro" id="IPR001810">
    <property type="entry name" value="F-box_dom"/>
</dbReference>
<dbReference type="PANTHER" id="PTHR13318">
    <property type="entry name" value="PARTNER OF PAIRED, ISOFORM B-RELATED"/>
    <property type="match status" value="1"/>
</dbReference>
<gene>
    <name evidence="2" type="ORF">O0I10_012574</name>
</gene>
<dbReference type="SUPFAM" id="SSF52047">
    <property type="entry name" value="RNI-like"/>
    <property type="match status" value="2"/>
</dbReference>
<comment type="caution">
    <text evidence="2">The sequence shown here is derived from an EMBL/GenBank/DDBJ whole genome shotgun (WGS) entry which is preliminary data.</text>
</comment>
<proteinExistence type="predicted"/>
<evidence type="ECO:0000259" key="1">
    <source>
        <dbReference type="PROSITE" id="PS50181"/>
    </source>
</evidence>
<protein>
    <recommendedName>
        <fullName evidence="1">F-box domain-containing protein</fullName>
    </recommendedName>
</protein>
<dbReference type="PROSITE" id="PS50181">
    <property type="entry name" value="FBOX"/>
    <property type="match status" value="1"/>
</dbReference>
<reference evidence="2 3" key="1">
    <citation type="submission" date="2023-03" db="EMBL/GenBank/DDBJ databases">
        <title>Genome sequence of Lichtheimia ornata CBS 291.66.</title>
        <authorList>
            <person name="Mohabir J.T."/>
            <person name="Shea T.P."/>
            <person name="Kurbessoian T."/>
            <person name="Berby B."/>
            <person name="Fontaine J."/>
            <person name="Livny J."/>
            <person name="Gnirke A."/>
            <person name="Stajich J.E."/>
            <person name="Cuomo C.A."/>
        </authorList>
    </citation>
    <scope>NUCLEOTIDE SEQUENCE [LARGE SCALE GENOMIC DNA]</scope>
    <source>
        <strain evidence="2">CBS 291.66</strain>
    </source>
</reference>
<dbReference type="PANTHER" id="PTHR13318:SF95">
    <property type="entry name" value="F-BOX PROTEIN YLR352W"/>
    <property type="match status" value="1"/>
</dbReference>
<accession>A0AAD7USV5</accession>
<dbReference type="GO" id="GO:0031146">
    <property type="term" value="P:SCF-dependent proteasomal ubiquitin-dependent protein catabolic process"/>
    <property type="evidence" value="ECO:0007669"/>
    <property type="project" value="TreeGrafter"/>
</dbReference>
<dbReference type="CDD" id="cd09917">
    <property type="entry name" value="F-box_SF"/>
    <property type="match status" value="1"/>
</dbReference>
<evidence type="ECO:0000313" key="3">
    <source>
        <dbReference type="Proteomes" id="UP001234581"/>
    </source>
</evidence>
<dbReference type="RefSeq" id="XP_058336769.1">
    <property type="nucleotide sequence ID" value="XM_058492466.1"/>
</dbReference>
<dbReference type="InterPro" id="IPR032675">
    <property type="entry name" value="LRR_dom_sf"/>
</dbReference>
<dbReference type="GeneID" id="83219911"/>
<evidence type="ECO:0000313" key="2">
    <source>
        <dbReference type="EMBL" id="KAJ8651855.1"/>
    </source>
</evidence>